<reference evidence="1 2" key="1">
    <citation type="submission" date="2021-08" db="EMBL/GenBank/DDBJ databases">
        <authorList>
            <person name="DeCurzio J.M.K."/>
            <person name="Krukonis G.P."/>
            <person name="Delesalle V.A."/>
        </authorList>
    </citation>
    <scope>NUCLEOTIDE SEQUENCE [LARGE SCALE GENOMIC DNA]</scope>
</reference>
<name>A0AAE9BNM7_9CAUD</name>
<sequence>MQLEKTTTVYGHQFSLNVAVKQGLDWTGKAPKWVHFCHIELGDDQEQAQAKAATIKAAMGDDYKCTLRASPKVASYSEDL</sequence>
<proteinExistence type="predicted"/>
<keyword evidence="2" id="KW-1185">Reference proteome</keyword>
<dbReference type="EMBL" id="MZ826350">
    <property type="protein sequence ID" value="UAV89771.1"/>
    <property type="molecule type" value="Genomic_DNA"/>
</dbReference>
<accession>A0AAE9BNM7</accession>
<organism evidence="1 2">
    <name type="scientific">Pseudomonas phage M5.1</name>
    <dbReference type="NCBI Taxonomy" id="2873460"/>
    <lineage>
        <taxon>Viruses</taxon>
        <taxon>Duplodnaviria</taxon>
        <taxon>Heunggongvirae</taxon>
        <taxon>Uroviricota</taxon>
        <taxon>Caudoviricetes</taxon>
        <taxon>Vandenendeviridae</taxon>
        <taxon>Gorskivirinae</taxon>
        <taxon>Kremarvirus</taxon>
        <taxon>Kremarvirus M51</taxon>
    </lineage>
</organism>
<protein>
    <submittedName>
        <fullName evidence="1">Uncharacterized protein</fullName>
    </submittedName>
</protein>
<dbReference type="KEGG" id="vg:80266420"/>
<dbReference type="Proteomes" id="UP000828412">
    <property type="component" value="Segment"/>
</dbReference>
<dbReference type="GeneID" id="80266420"/>
<evidence type="ECO:0000313" key="2">
    <source>
        <dbReference type="Proteomes" id="UP000828412"/>
    </source>
</evidence>
<dbReference type="RefSeq" id="YP_010766723.1">
    <property type="nucleotide sequence ID" value="NC_073680.1"/>
</dbReference>
<gene>
    <name evidence="1" type="primary">190</name>
    <name evidence="1" type="ORF">M51_190</name>
</gene>
<evidence type="ECO:0000313" key="1">
    <source>
        <dbReference type="EMBL" id="UAV89771.1"/>
    </source>
</evidence>